<evidence type="ECO:0000313" key="1">
    <source>
        <dbReference type="EMBL" id="SUU89358.1"/>
    </source>
</evidence>
<protein>
    <submittedName>
        <fullName evidence="1">Uncharacterized protein</fullName>
    </submittedName>
</protein>
<evidence type="ECO:0000313" key="2">
    <source>
        <dbReference type="Proteomes" id="UP000254701"/>
    </source>
</evidence>
<accession>A0A380WKR1</accession>
<proteinExistence type="predicted"/>
<dbReference type="AlphaFoldDB" id="A0A380WKR1"/>
<organism evidence="1 2">
    <name type="scientific">Aminobacter aminovorans</name>
    <name type="common">Chelatobacter heintzii</name>
    <dbReference type="NCBI Taxonomy" id="83263"/>
    <lineage>
        <taxon>Bacteria</taxon>
        <taxon>Pseudomonadati</taxon>
        <taxon>Pseudomonadota</taxon>
        <taxon>Alphaproteobacteria</taxon>
        <taxon>Hyphomicrobiales</taxon>
        <taxon>Phyllobacteriaceae</taxon>
        <taxon>Aminobacter</taxon>
    </lineage>
</organism>
<dbReference type="Proteomes" id="UP000254701">
    <property type="component" value="Unassembled WGS sequence"/>
</dbReference>
<reference evidence="1 2" key="1">
    <citation type="submission" date="2018-06" db="EMBL/GenBank/DDBJ databases">
        <authorList>
            <consortium name="Pathogen Informatics"/>
            <person name="Doyle S."/>
        </authorList>
    </citation>
    <scope>NUCLEOTIDE SEQUENCE [LARGE SCALE GENOMIC DNA]</scope>
    <source>
        <strain evidence="1 2">NCTC10684</strain>
    </source>
</reference>
<gene>
    <name evidence="1" type="ORF">NCTC10684_02596</name>
</gene>
<sequence length="50" mass="5186">MGLLRCFLPCQVIVGPRGAAAGDVEIKNRKCGGGETMALPCALQRRSVAA</sequence>
<dbReference type="EMBL" id="UFSM01000001">
    <property type="protein sequence ID" value="SUU89358.1"/>
    <property type="molecule type" value="Genomic_DNA"/>
</dbReference>
<name>A0A380WKR1_AMIAI</name>